<organism evidence="4 5">
    <name type="scientific">Mariprofundus micogutta</name>
    <dbReference type="NCBI Taxonomy" id="1921010"/>
    <lineage>
        <taxon>Bacteria</taxon>
        <taxon>Pseudomonadati</taxon>
        <taxon>Pseudomonadota</taxon>
        <taxon>Candidatius Mariprofundia</taxon>
        <taxon>Mariprofundales</taxon>
        <taxon>Mariprofundaceae</taxon>
        <taxon>Mariprofundus</taxon>
    </lineage>
</organism>
<dbReference type="Gene3D" id="3.40.50.720">
    <property type="entry name" value="NAD(P)-binding Rossmann-like Domain"/>
    <property type="match status" value="1"/>
</dbReference>
<keyword evidence="4" id="KW-0413">Isomerase</keyword>
<dbReference type="InterPro" id="IPR001509">
    <property type="entry name" value="Epimerase_deHydtase"/>
</dbReference>
<proteinExistence type="inferred from homology"/>
<feature type="domain" description="NAD-dependent epimerase/dehydratase" evidence="3">
    <location>
        <begin position="3"/>
        <end position="233"/>
    </location>
</feature>
<dbReference type="Proteomes" id="UP000231632">
    <property type="component" value="Unassembled WGS sequence"/>
</dbReference>
<dbReference type="SUPFAM" id="SSF51735">
    <property type="entry name" value="NAD(P)-binding Rossmann-fold domains"/>
    <property type="match status" value="1"/>
</dbReference>
<dbReference type="OrthoDB" id="9803010at2"/>
<evidence type="ECO:0000259" key="3">
    <source>
        <dbReference type="Pfam" id="PF01370"/>
    </source>
</evidence>
<protein>
    <submittedName>
        <fullName evidence="4">UDP-glucose 4-epimerase</fullName>
        <ecNumber evidence="4">5.1.3.2</ecNumber>
    </submittedName>
</protein>
<name>A0A1L8CN12_9PROT</name>
<gene>
    <name evidence="4" type="ORF">MMIC_P1271</name>
</gene>
<dbReference type="RefSeq" id="WP_072659628.1">
    <property type="nucleotide sequence ID" value="NZ_BDFD01000009.1"/>
</dbReference>
<evidence type="ECO:0000313" key="4">
    <source>
        <dbReference type="EMBL" id="GAV20306.1"/>
    </source>
</evidence>
<dbReference type="EC" id="5.1.3.2" evidence="4"/>
<comment type="pathway">
    <text evidence="1">Bacterial outer membrane biogenesis; LPS O-antigen biosynthesis.</text>
</comment>
<evidence type="ECO:0000256" key="1">
    <source>
        <dbReference type="ARBA" id="ARBA00005125"/>
    </source>
</evidence>
<accession>A0A1L8CN12</accession>
<evidence type="ECO:0000313" key="5">
    <source>
        <dbReference type="Proteomes" id="UP000231632"/>
    </source>
</evidence>
<comment type="caution">
    <text evidence="4">The sequence shown here is derived from an EMBL/GenBank/DDBJ whole genome shotgun (WGS) entry which is preliminary data.</text>
</comment>
<dbReference type="AlphaFoldDB" id="A0A1L8CN12"/>
<dbReference type="InterPro" id="IPR036291">
    <property type="entry name" value="NAD(P)-bd_dom_sf"/>
</dbReference>
<reference evidence="4 5" key="1">
    <citation type="journal article" date="2017" name="Arch. Microbiol.">
        <title>Mariprofundus micogutta sp. nov., a novel iron-oxidizing zetaproteobacterium isolated from a deep-sea hydrothermal field at the Bayonnaise knoll of the Izu-Ogasawara arc, and a description of Mariprofundales ord. nov. and Zetaproteobacteria classis nov.</title>
        <authorList>
            <person name="Makita H."/>
            <person name="Tanaka E."/>
            <person name="Mitsunobu S."/>
            <person name="Miyazaki M."/>
            <person name="Nunoura T."/>
            <person name="Uematsu K."/>
            <person name="Takaki Y."/>
            <person name="Nishi S."/>
            <person name="Shimamura S."/>
            <person name="Takai K."/>
        </authorList>
    </citation>
    <scope>NUCLEOTIDE SEQUENCE [LARGE SCALE GENOMIC DNA]</scope>
    <source>
        <strain evidence="4 5">ET2</strain>
    </source>
</reference>
<dbReference type="STRING" id="1921010.MMIC_P1271"/>
<dbReference type="PANTHER" id="PTHR43000">
    <property type="entry name" value="DTDP-D-GLUCOSE 4,6-DEHYDRATASE-RELATED"/>
    <property type="match status" value="1"/>
</dbReference>
<sequence length="313" mass="34550">MNVLVIGGCGFIGSHIVDAFIASNHEVSVLDRGSEKFRPPLKGVKYFHDSILSIKHVQQAVKSADYIIHTASSTTPATSNSNPQEDVDNNLTGMIQLLECMRENNKRKILFLSSGGTVYGIPNTIPISENHPLNPNCSYAVVKIAMEHYLNMYAQLYGFQTTILRPSNPYGPRQSFSDNQGVIANFTAKTVQGECLTLWGTGQEVRDFLPVKDLANACVKAVEGDISGIFNIGSGTGHSIQEIINTLESIHGSRLRIHLEKRRAFDIPKVVLDIEKAKKELNWTPNVNLSEGMREYYNWLKGISSESFCGSSS</sequence>
<dbReference type="EMBL" id="BDFD01000009">
    <property type="protein sequence ID" value="GAV20306.1"/>
    <property type="molecule type" value="Genomic_DNA"/>
</dbReference>
<evidence type="ECO:0000256" key="2">
    <source>
        <dbReference type="ARBA" id="ARBA00007637"/>
    </source>
</evidence>
<comment type="similarity">
    <text evidence="2">Belongs to the NAD(P)-dependent epimerase/dehydratase family.</text>
</comment>
<dbReference type="GO" id="GO:0003978">
    <property type="term" value="F:UDP-glucose 4-epimerase activity"/>
    <property type="evidence" value="ECO:0007669"/>
    <property type="project" value="UniProtKB-EC"/>
</dbReference>
<keyword evidence="5" id="KW-1185">Reference proteome</keyword>
<dbReference type="Pfam" id="PF01370">
    <property type="entry name" value="Epimerase"/>
    <property type="match status" value="1"/>
</dbReference>
<dbReference type="Gene3D" id="3.90.25.10">
    <property type="entry name" value="UDP-galactose 4-epimerase, domain 1"/>
    <property type="match status" value="1"/>
</dbReference>